<sequence>MEIMKCEFCNTYIKKFEVHNCMRFANKLRRTSATLPQCSSGNVAEGIELITAEEMEDEALWPFLKQSDSSTLNQVNQSLNEINNSRQQGVSSYIHQGIDCEETAATEMASQYGDTNQNSYNPSDYETEPSESLFPDMHYIQENDLISTHLQLPPEVSNVFINQNPQNYESSNSEQPEDTAMSSLTKHVRTIHAGETPDSRRECDESCSNNSLPKCRMPKHAGEERSKCDSCGAEFSSEESLEAHQCKEDYIK</sequence>
<dbReference type="Proteomes" id="UP001054837">
    <property type="component" value="Unassembled WGS sequence"/>
</dbReference>
<reference evidence="2 3" key="1">
    <citation type="submission" date="2021-06" db="EMBL/GenBank/DDBJ databases">
        <title>Caerostris darwini draft genome.</title>
        <authorList>
            <person name="Kono N."/>
            <person name="Arakawa K."/>
        </authorList>
    </citation>
    <scope>NUCLEOTIDE SEQUENCE [LARGE SCALE GENOMIC DNA]</scope>
</reference>
<feature type="compositionally biased region" description="Basic and acidic residues" evidence="1">
    <location>
        <begin position="241"/>
        <end position="252"/>
    </location>
</feature>
<name>A0AAV4T402_9ARAC</name>
<evidence type="ECO:0000256" key="1">
    <source>
        <dbReference type="SAM" id="MobiDB-lite"/>
    </source>
</evidence>
<dbReference type="Gene3D" id="3.30.160.60">
    <property type="entry name" value="Classic Zinc Finger"/>
    <property type="match status" value="1"/>
</dbReference>
<dbReference type="AlphaFoldDB" id="A0AAV4T402"/>
<protein>
    <recommendedName>
        <fullName evidence="4">C2H2-type domain-containing protein</fullName>
    </recommendedName>
</protein>
<comment type="caution">
    <text evidence="2">The sequence shown here is derived from an EMBL/GenBank/DDBJ whole genome shotgun (WGS) entry which is preliminary data.</text>
</comment>
<evidence type="ECO:0008006" key="4">
    <source>
        <dbReference type="Google" id="ProtNLM"/>
    </source>
</evidence>
<dbReference type="EMBL" id="BPLQ01008807">
    <property type="protein sequence ID" value="GIY39417.1"/>
    <property type="molecule type" value="Genomic_DNA"/>
</dbReference>
<dbReference type="InterPro" id="IPR036236">
    <property type="entry name" value="Znf_C2H2_sf"/>
</dbReference>
<accession>A0AAV4T402</accession>
<keyword evidence="3" id="KW-1185">Reference proteome</keyword>
<evidence type="ECO:0000313" key="2">
    <source>
        <dbReference type="EMBL" id="GIY39417.1"/>
    </source>
</evidence>
<feature type="compositionally biased region" description="Basic and acidic residues" evidence="1">
    <location>
        <begin position="195"/>
        <end position="204"/>
    </location>
</feature>
<gene>
    <name evidence="2" type="ORF">CDAR_383621</name>
</gene>
<proteinExistence type="predicted"/>
<organism evidence="2 3">
    <name type="scientific">Caerostris darwini</name>
    <dbReference type="NCBI Taxonomy" id="1538125"/>
    <lineage>
        <taxon>Eukaryota</taxon>
        <taxon>Metazoa</taxon>
        <taxon>Ecdysozoa</taxon>
        <taxon>Arthropoda</taxon>
        <taxon>Chelicerata</taxon>
        <taxon>Arachnida</taxon>
        <taxon>Araneae</taxon>
        <taxon>Araneomorphae</taxon>
        <taxon>Entelegynae</taxon>
        <taxon>Araneoidea</taxon>
        <taxon>Araneidae</taxon>
        <taxon>Caerostris</taxon>
    </lineage>
</organism>
<dbReference type="SUPFAM" id="SSF57667">
    <property type="entry name" value="beta-beta-alpha zinc fingers"/>
    <property type="match status" value="1"/>
</dbReference>
<evidence type="ECO:0000313" key="3">
    <source>
        <dbReference type="Proteomes" id="UP001054837"/>
    </source>
</evidence>
<feature type="region of interest" description="Disordered" evidence="1">
    <location>
        <begin position="193"/>
        <end position="252"/>
    </location>
</feature>